<organism evidence="4 5">
    <name type="scientific">Botrimarina colliarenosi</name>
    <dbReference type="NCBI Taxonomy" id="2528001"/>
    <lineage>
        <taxon>Bacteria</taxon>
        <taxon>Pseudomonadati</taxon>
        <taxon>Planctomycetota</taxon>
        <taxon>Planctomycetia</taxon>
        <taxon>Pirellulales</taxon>
        <taxon>Lacipirellulaceae</taxon>
        <taxon>Botrimarina</taxon>
    </lineage>
</organism>
<gene>
    <name evidence="4" type="primary">zraR_8</name>
    <name evidence="4" type="ORF">Pla108_21360</name>
</gene>
<evidence type="ECO:0000256" key="2">
    <source>
        <dbReference type="ARBA" id="ARBA00022840"/>
    </source>
</evidence>
<evidence type="ECO:0000256" key="1">
    <source>
        <dbReference type="ARBA" id="ARBA00022741"/>
    </source>
</evidence>
<feature type="domain" description="Sigma-54 factor interaction" evidence="3">
    <location>
        <begin position="174"/>
        <end position="440"/>
    </location>
</feature>
<dbReference type="CDD" id="cd00009">
    <property type="entry name" value="AAA"/>
    <property type="match status" value="1"/>
</dbReference>
<dbReference type="RefSeq" id="WP_146444869.1">
    <property type="nucleotide sequence ID" value="NZ_SJPR01000002.1"/>
</dbReference>
<dbReference type="EMBL" id="SJPR01000002">
    <property type="protein sequence ID" value="TWT97981.1"/>
    <property type="molecule type" value="Genomic_DNA"/>
</dbReference>
<protein>
    <submittedName>
        <fullName evidence="4">Transcriptional regulatory protein ZraR</fullName>
    </submittedName>
</protein>
<dbReference type="GO" id="GO:0006355">
    <property type="term" value="P:regulation of DNA-templated transcription"/>
    <property type="evidence" value="ECO:0007669"/>
    <property type="project" value="InterPro"/>
</dbReference>
<accession>A0A5C6AFZ0</accession>
<dbReference type="Gene3D" id="3.40.50.300">
    <property type="entry name" value="P-loop containing nucleotide triphosphate hydrolases"/>
    <property type="match status" value="1"/>
</dbReference>
<dbReference type="InterPro" id="IPR027417">
    <property type="entry name" value="P-loop_NTPase"/>
</dbReference>
<proteinExistence type="predicted"/>
<name>A0A5C6AFZ0_9BACT</name>
<comment type="caution">
    <text evidence="4">The sequence shown here is derived from an EMBL/GenBank/DDBJ whole genome shotgun (WGS) entry which is preliminary data.</text>
</comment>
<dbReference type="InterPro" id="IPR003593">
    <property type="entry name" value="AAA+_ATPase"/>
</dbReference>
<keyword evidence="5" id="KW-1185">Reference proteome</keyword>
<dbReference type="AlphaFoldDB" id="A0A5C6AFZ0"/>
<dbReference type="PANTHER" id="PTHR32071:SF122">
    <property type="entry name" value="SIGMA FACTOR"/>
    <property type="match status" value="1"/>
</dbReference>
<dbReference type="OrthoDB" id="9814761at2"/>
<sequence length="510" mass="57251">MARLADDEDHLLRSLSELSYCNPFEPVRIDAERAVLRDAHQPEALDSWSRTADGARTERPNIVAINELAAGLVERLYERQQVEGSLEGDEATLYDDLVTYTLYYRHVATLEAELVYPAAGDARIKRVWREYRKERERLLAPLADNERSRLSTSEHLFACLHQVRRAFDGIYHCLIGESAPATRLRAAVWQSIFTHDLRRYRRSLFGRMRELATLVTGPSGAGKELVAQAIGRSQYRPFDPEAESFVGEGDAFIALNLSALSPTLVESELFGHRKGAFTGATSDRVGWLERCPPHGAVFLDEIGDVDPSIQVKLLRVAQSRDYSRLGESESRSFAAKLVAATNRDLAAEMRAGRFREDLYYRLCSDQVVVPSLGEQLADQPAAIAGLVRFLVGRVLRDSEPAEAEALAEEVGDWITGRMPPSYEWPGNIRELEQCVRSVLVRREYHPTEVGAARTKRPTWLDDAERGQLSADELLNAYCRQVYGQQGGYEPAARVLGLDRRTVKSRVDSSD</sequence>
<dbReference type="Pfam" id="PF00158">
    <property type="entry name" value="Sigma54_activat"/>
    <property type="match status" value="1"/>
</dbReference>
<dbReference type="Proteomes" id="UP000317421">
    <property type="component" value="Unassembled WGS sequence"/>
</dbReference>
<dbReference type="InterPro" id="IPR002078">
    <property type="entry name" value="Sigma_54_int"/>
</dbReference>
<dbReference type="PROSITE" id="PS50045">
    <property type="entry name" value="SIGMA54_INTERACT_4"/>
    <property type="match status" value="1"/>
</dbReference>
<dbReference type="GO" id="GO:0005524">
    <property type="term" value="F:ATP binding"/>
    <property type="evidence" value="ECO:0007669"/>
    <property type="project" value="UniProtKB-KW"/>
</dbReference>
<evidence type="ECO:0000313" key="5">
    <source>
        <dbReference type="Proteomes" id="UP000317421"/>
    </source>
</evidence>
<dbReference type="SMART" id="SM00382">
    <property type="entry name" value="AAA"/>
    <property type="match status" value="1"/>
</dbReference>
<keyword evidence="2" id="KW-0067">ATP-binding</keyword>
<evidence type="ECO:0000259" key="3">
    <source>
        <dbReference type="PROSITE" id="PS50045"/>
    </source>
</evidence>
<dbReference type="SUPFAM" id="SSF52540">
    <property type="entry name" value="P-loop containing nucleoside triphosphate hydrolases"/>
    <property type="match status" value="1"/>
</dbReference>
<keyword evidence="1" id="KW-0547">Nucleotide-binding</keyword>
<reference evidence="4 5" key="1">
    <citation type="submission" date="2019-02" db="EMBL/GenBank/DDBJ databases">
        <title>Deep-cultivation of Planctomycetes and their phenomic and genomic characterization uncovers novel biology.</title>
        <authorList>
            <person name="Wiegand S."/>
            <person name="Jogler M."/>
            <person name="Boedeker C."/>
            <person name="Pinto D."/>
            <person name="Vollmers J."/>
            <person name="Rivas-Marin E."/>
            <person name="Kohn T."/>
            <person name="Peeters S.H."/>
            <person name="Heuer A."/>
            <person name="Rast P."/>
            <person name="Oberbeckmann S."/>
            <person name="Bunk B."/>
            <person name="Jeske O."/>
            <person name="Meyerdierks A."/>
            <person name="Storesund J.E."/>
            <person name="Kallscheuer N."/>
            <person name="Luecker S."/>
            <person name="Lage O.M."/>
            <person name="Pohl T."/>
            <person name="Merkel B.J."/>
            <person name="Hornburger P."/>
            <person name="Mueller R.-W."/>
            <person name="Bruemmer F."/>
            <person name="Labrenz M."/>
            <person name="Spormann A.M."/>
            <person name="Op Den Camp H."/>
            <person name="Overmann J."/>
            <person name="Amann R."/>
            <person name="Jetten M.S.M."/>
            <person name="Mascher T."/>
            <person name="Medema M.H."/>
            <person name="Devos D.P."/>
            <person name="Kaster A.-K."/>
            <person name="Ovreas L."/>
            <person name="Rohde M."/>
            <person name="Galperin M.Y."/>
            <person name="Jogler C."/>
        </authorList>
    </citation>
    <scope>NUCLEOTIDE SEQUENCE [LARGE SCALE GENOMIC DNA]</scope>
    <source>
        <strain evidence="4 5">Pla108</strain>
    </source>
</reference>
<evidence type="ECO:0000313" key="4">
    <source>
        <dbReference type="EMBL" id="TWT97981.1"/>
    </source>
</evidence>
<dbReference type="Gene3D" id="1.10.8.60">
    <property type="match status" value="1"/>
</dbReference>
<dbReference type="PANTHER" id="PTHR32071">
    <property type="entry name" value="TRANSCRIPTIONAL REGULATORY PROTEIN"/>
    <property type="match status" value="1"/>
</dbReference>